<name>A0ABN6NAX5_9BACT</name>
<organism evidence="1 2">
    <name type="scientific">Anaeromyxobacter paludicola</name>
    <dbReference type="NCBI Taxonomy" id="2918171"/>
    <lineage>
        <taxon>Bacteria</taxon>
        <taxon>Pseudomonadati</taxon>
        <taxon>Myxococcota</taxon>
        <taxon>Myxococcia</taxon>
        <taxon>Myxococcales</taxon>
        <taxon>Cystobacterineae</taxon>
        <taxon>Anaeromyxobacteraceae</taxon>
        <taxon>Anaeromyxobacter</taxon>
    </lineage>
</organism>
<keyword evidence="2" id="KW-1185">Reference proteome</keyword>
<reference evidence="2" key="1">
    <citation type="journal article" date="2022" name="Int. J. Syst. Evol. Microbiol.">
        <title>Anaeromyxobacter oryzae sp. nov., Anaeromyxobacter diazotrophicus sp. nov. and Anaeromyxobacter paludicola sp. nov., isolated from paddy soils.</title>
        <authorList>
            <person name="Itoh H."/>
            <person name="Xu Z."/>
            <person name="Mise K."/>
            <person name="Masuda Y."/>
            <person name="Ushijima N."/>
            <person name="Hayakawa C."/>
            <person name="Shiratori Y."/>
            <person name="Senoo K."/>
        </authorList>
    </citation>
    <scope>NUCLEOTIDE SEQUENCE [LARGE SCALE GENOMIC DNA]</scope>
    <source>
        <strain evidence="2">Red630</strain>
    </source>
</reference>
<sequence length="156" mass="17084">MEGSGRFALVELAVGADVERCCHAALDLLGHGARLLSVEEAEVQRAARRRGERWYRADDALELSLLEGRIMSARISAAVASPLGLDRADAERLADEIRAVVWDFLEAVHRGELPAGRFFEAWPGLAEVVARRCAAFAPGRHEPLRAALVAQFARRS</sequence>
<proteinExistence type="predicted"/>
<protein>
    <submittedName>
        <fullName evidence="1">Uncharacterized protein</fullName>
    </submittedName>
</protein>
<evidence type="ECO:0000313" key="2">
    <source>
        <dbReference type="Proteomes" id="UP001162734"/>
    </source>
</evidence>
<accession>A0ABN6NAX5</accession>
<evidence type="ECO:0000313" key="1">
    <source>
        <dbReference type="EMBL" id="BDG09150.1"/>
    </source>
</evidence>
<gene>
    <name evidence="1" type="ORF">AMPC_22630</name>
</gene>
<dbReference type="Proteomes" id="UP001162734">
    <property type="component" value="Chromosome"/>
</dbReference>
<dbReference type="EMBL" id="AP025592">
    <property type="protein sequence ID" value="BDG09150.1"/>
    <property type="molecule type" value="Genomic_DNA"/>
</dbReference>